<feature type="domain" description="TOTE conflict systems S1/CSD-like" evidence="1">
    <location>
        <begin position="406"/>
        <end position="469"/>
    </location>
</feature>
<dbReference type="Proteomes" id="UP000257706">
    <property type="component" value="Unassembled WGS sequence"/>
</dbReference>
<reference evidence="2 3" key="1">
    <citation type="journal article" date="2018" name="Nat. Biotechnol.">
        <title>A standardized bacterial taxonomy based on genome phylogeny substantially revises the tree of life.</title>
        <authorList>
            <person name="Parks D.H."/>
            <person name="Chuvochina M."/>
            <person name="Waite D.W."/>
            <person name="Rinke C."/>
            <person name="Skarshewski A."/>
            <person name="Chaumeil P.A."/>
            <person name="Hugenholtz P."/>
        </authorList>
    </citation>
    <scope>NUCLEOTIDE SEQUENCE [LARGE SCALE GENOMIC DNA]</scope>
    <source>
        <strain evidence="2">UBA8739</strain>
    </source>
</reference>
<dbReference type="Gene3D" id="1.25.40.10">
    <property type="entry name" value="Tetratricopeptide repeat domain"/>
    <property type="match status" value="1"/>
</dbReference>
<dbReference type="SUPFAM" id="SSF48452">
    <property type="entry name" value="TPR-like"/>
    <property type="match status" value="1"/>
</dbReference>
<evidence type="ECO:0000259" key="1">
    <source>
        <dbReference type="Pfam" id="PF22707"/>
    </source>
</evidence>
<evidence type="ECO:0000313" key="3">
    <source>
        <dbReference type="Proteomes" id="UP000257706"/>
    </source>
</evidence>
<evidence type="ECO:0000313" key="2">
    <source>
        <dbReference type="EMBL" id="HAE47465.1"/>
    </source>
</evidence>
<dbReference type="InterPro" id="IPR054283">
    <property type="entry name" value="DUF7017"/>
</dbReference>
<protein>
    <recommendedName>
        <fullName evidence="1">TOTE conflict systems S1/CSD-like domain-containing protein</fullName>
    </recommendedName>
</protein>
<accession>A0A3B9II37</accession>
<organism evidence="2 3">
    <name type="scientific">Tistrella mobilis</name>
    <dbReference type="NCBI Taxonomy" id="171437"/>
    <lineage>
        <taxon>Bacteria</taxon>
        <taxon>Pseudomonadati</taxon>
        <taxon>Pseudomonadota</taxon>
        <taxon>Alphaproteobacteria</taxon>
        <taxon>Geminicoccales</taxon>
        <taxon>Geminicoccaceae</taxon>
        <taxon>Tistrella</taxon>
    </lineage>
</organism>
<comment type="caution">
    <text evidence="2">The sequence shown here is derived from an EMBL/GenBank/DDBJ whole genome shotgun (WGS) entry which is preliminary data.</text>
</comment>
<dbReference type="EMBL" id="DMAI01000132">
    <property type="protein sequence ID" value="HAE47465.1"/>
    <property type="molecule type" value="Genomic_DNA"/>
</dbReference>
<dbReference type="InterPro" id="IPR011990">
    <property type="entry name" value="TPR-like_helical_dom_sf"/>
</dbReference>
<dbReference type="InterPro" id="IPR054427">
    <property type="entry name" value="S1CSD-TOTE-2"/>
</dbReference>
<name>A0A3B9II37_9PROT</name>
<dbReference type="Pfam" id="PF22860">
    <property type="entry name" value="DUF7017"/>
    <property type="match status" value="1"/>
</dbReference>
<gene>
    <name evidence="2" type="ORF">DCK97_08600</name>
</gene>
<sequence length="474" mass="51954">MSAREIFALRRQGRQAEALDLARRAHAHAGAGEGAPDIWLLRAYAWVLYDRIRQAVDAHEAGRLSPTALHAEISPALREFSRMADPLRRDSAFSQVLRLAGKVSGVWPDFLAFAHWAGIDDFTWDDHKPFVDETGRKLDDLRTRFVRAVCRATVAKAGAEGPEAASVAWGREVLDRALEGAPDDQWLNYYRSRLHLADGETAPASCRLIPVLRRQGRAAWVWGLLGEILEEAGARGDALICLIHATRLAREEQELGQLRIRLARLLALDSRFDEAAEQLRQATRYREQHGYRIPPDLAALCAADWFAAAVPRAPAPVDAEAEALLRGLERANLGYSPGVVDHVNTAKALSYVATGVTSGFVLPHGRFPAIRTLPPGTVVEVGHATADGPAIDWRPSAADTLPGLCERFTGVLDRQEDQAFAFLRSPGGDVFVPPDLAAGIAIGSWPGRSCLAIRRTDKRGRTGWRAVRLWEPGA</sequence>
<dbReference type="Pfam" id="PF22707">
    <property type="entry name" value="S1CSD-TOTE-2"/>
    <property type="match status" value="1"/>
</dbReference>
<dbReference type="AlphaFoldDB" id="A0A3B9II37"/>
<proteinExistence type="predicted"/>